<reference evidence="4 5" key="1">
    <citation type="submission" date="2019-04" db="EMBL/GenBank/DDBJ databases">
        <title>Chromosome genome assembly for Takifugu flavidus.</title>
        <authorList>
            <person name="Xiao S."/>
        </authorList>
    </citation>
    <scope>NUCLEOTIDE SEQUENCE [LARGE SCALE GENOMIC DNA]</scope>
    <source>
        <strain evidence="4">HTHZ2018</strain>
        <tissue evidence="4">Muscle</tissue>
    </source>
</reference>
<sequence>MKVVGQLVLVVGLLVSIHYEVRAKDPDVVETDEEKEQELGGRPTRGSAEFSHHMKATKTPPLKDGERDSAQRWLVHHLTETKRYKHSTQTAHRPKQQMVATTLLWCCCRGNHCEDRDFAGHPIPDIMQMVMVQLQPLLDGFNHSLEHLSRHVAELARNIDLMKSRQQEVEFQVTPLDSSARDEVVQVVEKETERENQHASLEQVLEQVMDIHWQMKNQRTQVENRLHSQHVMLHYNLTSFKTDVDAKLKRHHKMLQVNLQAMNTTLAELKLVVNQPTEAEAEPPQPSDPTALWEAIKRLDDMMVNNTVNVNSLIEDVEMTSRNIQLLRQDFRSLEKQINQTARNSQVQFMETGLEVEAAREVVLQRVAQLAGNLSKQSERLQEMDVDLDYVYSMLYKDNSSSDCGCKSLKTALAGLERSVANVTELANKNQQALEEESEGVAAQWDVTSDWEPAVQVVQQDLQQMRESIVLEQSRTQILDHSLAQLSNSVNLLTAEVSVLKDYNRKLAENMQRWSGSFKSLLKDVVRHNDVLGLLLGEEVLEFLEWPIQNQREYSILALKEQLGVLQEQMRSHNLSISSLLALRTGTREELPSADQPSSSPFSLPIEDWLPRDKRRGRGRVSRTERQHIQQAGRNPEQRAEGSDLWSLEKKVDELKLKVLWLEDRESNTSAGRGATNGGVEDKLQAEVTWLKRGLEEHLRMFRNVFSNADLLEKTQATLELDKLWQLMKTKDAEKEKQKQRGEGRGVRQGPRKGGEIH</sequence>
<evidence type="ECO:0000256" key="2">
    <source>
        <dbReference type="SAM" id="MobiDB-lite"/>
    </source>
</evidence>
<evidence type="ECO:0000256" key="1">
    <source>
        <dbReference type="SAM" id="Coils"/>
    </source>
</evidence>
<evidence type="ECO:0008006" key="6">
    <source>
        <dbReference type="Google" id="ProtNLM"/>
    </source>
</evidence>
<evidence type="ECO:0000256" key="3">
    <source>
        <dbReference type="SAM" id="SignalP"/>
    </source>
</evidence>
<protein>
    <recommendedName>
        <fullName evidence="6">Multimerin-2</fullName>
    </recommendedName>
</protein>
<keyword evidence="1" id="KW-0175">Coiled coil</keyword>
<accession>A0A5C6PHP4</accession>
<keyword evidence="3" id="KW-0732">Signal</keyword>
<dbReference type="EMBL" id="RHFK02000003">
    <property type="protein sequence ID" value="TWW78208.1"/>
    <property type="molecule type" value="Genomic_DNA"/>
</dbReference>
<feature type="region of interest" description="Disordered" evidence="2">
    <location>
        <begin position="27"/>
        <end position="67"/>
    </location>
</feature>
<dbReference type="Proteomes" id="UP000324091">
    <property type="component" value="Chromosome 11"/>
</dbReference>
<name>A0A5C6PHP4_9TELE</name>
<feature type="region of interest" description="Disordered" evidence="2">
    <location>
        <begin position="588"/>
        <end position="607"/>
    </location>
</feature>
<comment type="caution">
    <text evidence="4">The sequence shown here is derived from an EMBL/GenBank/DDBJ whole genome shotgun (WGS) entry which is preliminary data.</text>
</comment>
<organism evidence="4 5">
    <name type="scientific">Takifugu flavidus</name>
    <name type="common">sansaifugu</name>
    <dbReference type="NCBI Taxonomy" id="433684"/>
    <lineage>
        <taxon>Eukaryota</taxon>
        <taxon>Metazoa</taxon>
        <taxon>Chordata</taxon>
        <taxon>Craniata</taxon>
        <taxon>Vertebrata</taxon>
        <taxon>Euteleostomi</taxon>
        <taxon>Actinopterygii</taxon>
        <taxon>Neopterygii</taxon>
        <taxon>Teleostei</taxon>
        <taxon>Neoteleostei</taxon>
        <taxon>Acanthomorphata</taxon>
        <taxon>Eupercaria</taxon>
        <taxon>Tetraodontiformes</taxon>
        <taxon>Tetradontoidea</taxon>
        <taxon>Tetraodontidae</taxon>
        <taxon>Takifugu</taxon>
    </lineage>
</organism>
<proteinExistence type="predicted"/>
<feature type="region of interest" description="Disordered" evidence="2">
    <location>
        <begin position="615"/>
        <end position="644"/>
    </location>
</feature>
<feature type="region of interest" description="Disordered" evidence="2">
    <location>
        <begin position="732"/>
        <end position="758"/>
    </location>
</feature>
<keyword evidence="5" id="KW-1185">Reference proteome</keyword>
<feature type="signal peptide" evidence="3">
    <location>
        <begin position="1"/>
        <end position="23"/>
    </location>
</feature>
<feature type="compositionally biased region" description="Basic and acidic residues" evidence="2">
    <location>
        <begin position="732"/>
        <end position="746"/>
    </location>
</feature>
<dbReference type="AlphaFoldDB" id="A0A5C6PHP4"/>
<evidence type="ECO:0000313" key="4">
    <source>
        <dbReference type="EMBL" id="TWW78208.1"/>
    </source>
</evidence>
<feature type="chain" id="PRO_5022925908" description="Multimerin-2" evidence="3">
    <location>
        <begin position="24"/>
        <end position="758"/>
    </location>
</feature>
<evidence type="ECO:0000313" key="5">
    <source>
        <dbReference type="Proteomes" id="UP000324091"/>
    </source>
</evidence>
<gene>
    <name evidence="4" type="ORF">D4764_11G0003290</name>
</gene>
<feature type="coiled-coil region" evidence="1">
    <location>
        <begin position="317"/>
        <end position="344"/>
    </location>
</feature>